<comment type="caution">
    <text evidence="1">The sequence shown here is derived from an EMBL/GenBank/DDBJ whole genome shotgun (WGS) entry which is preliminary data.</text>
</comment>
<protein>
    <submittedName>
        <fullName evidence="1">Uncharacterized protein</fullName>
    </submittedName>
</protein>
<proteinExistence type="predicted"/>
<keyword evidence="2" id="KW-1185">Reference proteome</keyword>
<organism evidence="1 2">
    <name type="scientific">Lindgomyces ingoldianus</name>
    <dbReference type="NCBI Taxonomy" id="673940"/>
    <lineage>
        <taxon>Eukaryota</taxon>
        <taxon>Fungi</taxon>
        <taxon>Dikarya</taxon>
        <taxon>Ascomycota</taxon>
        <taxon>Pezizomycotina</taxon>
        <taxon>Dothideomycetes</taxon>
        <taxon>Pleosporomycetidae</taxon>
        <taxon>Pleosporales</taxon>
        <taxon>Lindgomycetaceae</taxon>
        <taxon>Lindgomyces</taxon>
    </lineage>
</organism>
<dbReference type="EMBL" id="MU003499">
    <property type="protein sequence ID" value="KAF2473688.1"/>
    <property type="molecule type" value="Genomic_DNA"/>
</dbReference>
<accession>A0ACB6R336</accession>
<dbReference type="Proteomes" id="UP000799755">
    <property type="component" value="Unassembled WGS sequence"/>
</dbReference>
<evidence type="ECO:0000313" key="1">
    <source>
        <dbReference type="EMBL" id="KAF2473688.1"/>
    </source>
</evidence>
<reference evidence="1" key="1">
    <citation type="journal article" date="2020" name="Stud. Mycol.">
        <title>101 Dothideomycetes genomes: a test case for predicting lifestyles and emergence of pathogens.</title>
        <authorList>
            <person name="Haridas S."/>
            <person name="Albert R."/>
            <person name="Binder M."/>
            <person name="Bloem J."/>
            <person name="Labutti K."/>
            <person name="Salamov A."/>
            <person name="Andreopoulos B."/>
            <person name="Baker S."/>
            <person name="Barry K."/>
            <person name="Bills G."/>
            <person name="Bluhm B."/>
            <person name="Cannon C."/>
            <person name="Castanera R."/>
            <person name="Culley D."/>
            <person name="Daum C."/>
            <person name="Ezra D."/>
            <person name="Gonzalez J."/>
            <person name="Henrissat B."/>
            <person name="Kuo A."/>
            <person name="Liang C."/>
            <person name="Lipzen A."/>
            <person name="Lutzoni F."/>
            <person name="Magnuson J."/>
            <person name="Mondo S."/>
            <person name="Nolan M."/>
            <person name="Ohm R."/>
            <person name="Pangilinan J."/>
            <person name="Park H.-J."/>
            <person name="Ramirez L."/>
            <person name="Alfaro M."/>
            <person name="Sun H."/>
            <person name="Tritt A."/>
            <person name="Yoshinaga Y."/>
            <person name="Zwiers L.-H."/>
            <person name="Turgeon B."/>
            <person name="Goodwin S."/>
            <person name="Spatafora J."/>
            <person name="Crous P."/>
            <person name="Grigoriev I."/>
        </authorList>
    </citation>
    <scope>NUCLEOTIDE SEQUENCE</scope>
    <source>
        <strain evidence="1">ATCC 200398</strain>
    </source>
</reference>
<gene>
    <name evidence="1" type="ORF">BDR25DRAFT_301851</name>
</gene>
<name>A0ACB6R336_9PLEO</name>
<sequence>MHSLSLSYPSALALARKDREIVTPNSGFVKQLELWGELGCSLIDAEGKEKGRFAAWKKVREDVMRGGEEERNRARVRAMASMAARFGARRLKSEEEREESGL</sequence>
<evidence type="ECO:0000313" key="2">
    <source>
        <dbReference type="Proteomes" id="UP000799755"/>
    </source>
</evidence>